<dbReference type="InterPro" id="IPR036259">
    <property type="entry name" value="MFS_trans_sf"/>
</dbReference>
<dbReference type="GO" id="GO:0022857">
    <property type="term" value="F:transmembrane transporter activity"/>
    <property type="evidence" value="ECO:0007669"/>
    <property type="project" value="InterPro"/>
</dbReference>
<keyword evidence="2 6" id="KW-0812">Transmembrane</keyword>
<evidence type="ECO:0000256" key="6">
    <source>
        <dbReference type="SAM" id="Phobius"/>
    </source>
</evidence>
<gene>
    <name evidence="8" type="ORF">OHC33_006372</name>
</gene>
<dbReference type="CDD" id="cd17323">
    <property type="entry name" value="MFS_Tpo1_MDR_like"/>
    <property type="match status" value="1"/>
</dbReference>
<dbReference type="PANTHER" id="PTHR23502">
    <property type="entry name" value="MAJOR FACILITATOR SUPERFAMILY"/>
    <property type="match status" value="1"/>
</dbReference>
<comment type="subcellular location">
    <subcellularLocation>
        <location evidence="1">Membrane</location>
        <topology evidence="1">Multi-pass membrane protein</topology>
    </subcellularLocation>
</comment>
<evidence type="ECO:0000256" key="4">
    <source>
        <dbReference type="ARBA" id="ARBA00023136"/>
    </source>
</evidence>
<evidence type="ECO:0000256" key="2">
    <source>
        <dbReference type="ARBA" id="ARBA00022692"/>
    </source>
</evidence>
<feature type="transmembrane region" description="Helical" evidence="6">
    <location>
        <begin position="372"/>
        <end position="398"/>
    </location>
</feature>
<feature type="transmembrane region" description="Helical" evidence="6">
    <location>
        <begin position="76"/>
        <end position="94"/>
    </location>
</feature>
<dbReference type="Proteomes" id="UP001316803">
    <property type="component" value="Unassembled WGS sequence"/>
</dbReference>
<keyword evidence="3 6" id="KW-1133">Transmembrane helix</keyword>
<protein>
    <recommendedName>
        <fullName evidence="7">Major facilitator superfamily (MFS) profile domain-containing protein</fullName>
    </recommendedName>
</protein>
<feature type="domain" description="Major facilitator superfamily (MFS) profile" evidence="7">
    <location>
        <begin position="41"/>
        <end position="460"/>
    </location>
</feature>
<accession>A0AAN8ED49</accession>
<evidence type="ECO:0000256" key="5">
    <source>
        <dbReference type="SAM" id="MobiDB-lite"/>
    </source>
</evidence>
<feature type="transmembrane region" description="Helical" evidence="6">
    <location>
        <begin position="433"/>
        <end position="454"/>
    </location>
</feature>
<dbReference type="PROSITE" id="PS50850">
    <property type="entry name" value="MFS"/>
    <property type="match status" value="1"/>
</dbReference>
<feature type="compositionally biased region" description="Polar residues" evidence="5">
    <location>
        <begin position="1"/>
        <end position="15"/>
    </location>
</feature>
<evidence type="ECO:0000256" key="1">
    <source>
        <dbReference type="ARBA" id="ARBA00004141"/>
    </source>
</evidence>
<dbReference type="InterPro" id="IPR020846">
    <property type="entry name" value="MFS_dom"/>
</dbReference>
<organism evidence="8 9">
    <name type="scientific">Knufia fluminis</name>
    <dbReference type="NCBI Taxonomy" id="191047"/>
    <lineage>
        <taxon>Eukaryota</taxon>
        <taxon>Fungi</taxon>
        <taxon>Dikarya</taxon>
        <taxon>Ascomycota</taxon>
        <taxon>Pezizomycotina</taxon>
        <taxon>Eurotiomycetes</taxon>
        <taxon>Chaetothyriomycetidae</taxon>
        <taxon>Chaetothyriales</taxon>
        <taxon>Trichomeriaceae</taxon>
        <taxon>Knufia</taxon>
    </lineage>
</organism>
<dbReference type="EMBL" id="JAKLMC020000014">
    <property type="protein sequence ID" value="KAK5952779.1"/>
    <property type="molecule type" value="Genomic_DNA"/>
</dbReference>
<proteinExistence type="predicted"/>
<dbReference type="FunFam" id="1.20.1250.20:FF:000011">
    <property type="entry name" value="MFS multidrug transporter, putative"/>
    <property type="match status" value="1"/>
</dbReference>
<dbReference type="GO" id="GO:0005886">
    <property type="term" value="C:plasma membrane"/>
    <property type="evidence" value="ECO:0007669"/>
    <property type="project" value="TreeGrafter"/>
</dbReference>
<evidence type="ECO:0000313" key="8">
    <source>
        <dbReference type="EMBL" id="KAK5952779.1"/>
    </source>
</evidence>
<dbReference type="AlphaFoldDB" id="A0AAN8ED49"/>
<evidence type="ECO:0000313" key="9">
    <source>
        <dbReference type="Proteomes" id="UP001316803"/>
    </source>
</evidence>
<keyword evidence="9" id="KW-1185">Reference proteome</keyword>
<dbReference type="InterPro" id="IPR011701">
    <property type="entry name" value="MFS"/>
</dbReference>
<feature type="transmembrane region" description="Helical" evidence="6">
    <location>
        <begin position="39"/>
        <end position="64"/>
    </location>
</feature>
<dbReference type="Pfam" id="PF07690">
    <property type="entry name" value="MFS_1"/>
    <property type="match status" value="1"/>
</dbReference>
<name>A0AAN8ED49_9EURO</name>
<feature type="transmembrane region" description="Helical" evidence="6">
    <location>
        <begin position="196"/>
        <end position="216"/>
    </location>
</feature>
<feature type="transmembrane region" description="Helical" evidence="6">
    <location>
        <begin position="341"/>
        <end position="360"/>
    </location>
</feature>
<feature type="transmembrane region" description="Helical" evidence="6">
    <location>
        <begin position="106"/>
        <end position="124"/>
    </location>
</feature>
<dbReference type="Gene3D" id="1.20.1250.20">
    <property type="entry name" value="MFS general substrate transporter like domains"/>
    <property type="match status" value="1"/>
</dbReference>
<sequence>MAPGTDNQDGTQVEKSTPDLPTEELDFDDPFKWPTHRKWFITVLMALCTLTTTFCSSIWSSTIVVTSQEFDTSETVMVLGVSLFVLGFALGPLLWGPLSELVGRKIPLFGGYLVFALLQIPIALTHSLAGVLTCRLLAGCFGAAPIGLVSAALADFWDPVNRGTATALYSVAAYAGPTLGPVVGSFVTESHLGWRWTAWLVLILAGAVGIPAFIFVPETYGPVLRRRAADKRGLCTDETPKLFDGFVRKYLSKPMLMLLHEPMLDVMTVYIAVVYAIMYLTFFAYPYAFSERGWSREIGSLSFLSLLVGILTSCAAVAFYSTKYYQPRLEARGKPLPEDRLPPVMLGSIVLPIGLFWFGWTSSPSISWVPQMISGFFIGSGIMLVFTNGIAFLVDIYLQSAASAMAANTFIRSVAAAGLPLAAPSMYRDLGTAWATSLLGFVCVALIPAPFLFYKYGESLRKKSRFAPYK</sequence>
<comment type="caution">
    <text evidence="8">The sequence shown here is derived from an EMBL/GenBank/DDBJ whole genome shotgun (WGS) entry which is preliminary data.</text>
</comment>
<dbReference type="PANTHER" id="PTHR23502:SF47">
    <property type="entry name" value="MAJOR FACILITATOR SUPERFAMILY (MFS) PROFILE DOMAIN-CONTAINING PROTEIN-RELATED"/>
    <property type="match status" value="1"/>
</dbReference>
<evidence type="ECO:0000256" key="3">
    <source>
        <dbReference type="ARBA" id="ARBA00022989"/>
    </source>
</evidence>
<feature type="transmembrane region" description="Helical" evidence="6">
    <location>
        <begin position="136"/>
        <end position="154"/>
    </location>
</feature>
<feature type="transmembrane region" description="Helical" evidence="6">
    <location>
        <begin position="410"/>
        <end position="427"/>
    </location>
</feature>
<evidence type="ECO:0000259" key="7">
    <source>
        <dbReference type="PROSITE" id="PS50850"/>
    </source>
</evidence>
<dbReference type="SUPFAM" id="SSF103473">
    <property type="entry name" value="MFS general substrate transporter"/>
    <property type="match status" value="1"/>
</dbReference>
<feature type="region of interest" description="Disordered" evidence="5">
    <location>
        <begin position="1"/>
        <end position="26"/>
    </location>
</feature>
<feature type="transmembrane region" description="Helical" evidence="6">
    <location>
        <begin position="263"/>
        <end position="288"/>
    </location>
</feature>
<feature type="transmembrane region" description="Helical" evidence="6">
    <location>
        <begin position="300"/>
        <end position="320"/>
    </location>
</feature>
<reference evidence="8 9" key="1">
    <citation type="submission" date="2022-12" db="EMBL/GenBank/DDBJ databases">
        <title>Genomic features and morphological characterization of a novel Knufia sp. strain isolated from spacecraft assembly facility.</title>
        <authorList>
            <person name="Teixeira M."/>
            <person name="Chander A.M."/>
            <person name="Stajich J.E."/>
            <person name="Venkateswaran K."/>
        </authorList>
    </citation>
    <scope>NUCLEOTIDE SEQUENCE [LARGE SCALE GENOMIC DNA]</scope>
    <source>
        <strain evidence="8 9">FJI-L2-BK-P2</strain>
    </source>
</reference>
<keyword evidence="4 6" id="KW-0472">Membrane</keyword>